<evidence type="ECO:0000256" key="3">
    <source>
        <dbReference type="ARBA" id="ARBA00022833"/>
    </source>
</evidence>
<dbReference type="SUPFAM" id="SSF57829">
    <property type="entry name" value="Zn-binding ribosomal proteins"/>
    <property type="match status" value="1"/>
</dbReference>
<comment type="caution">
    <text evidence="8">The sequence shown here is derived from an EMBL/GenBank/DDBJ whole genome shotgun (WGS) entry which is preliminary data.</text>
</comment>
<feature type="domain" description="Small ribosomal subunit protein eS31" evidence="7">
    <location>
        <begin position="5"/>
        <end position="47"/>
    </location>
</feature>
<evidence type="ECO:0000256" key="6">
    <source>
        <dbReference type="ARBA" id="ARBA00035384"/>
    </source>
</evidence>
<dbReference type="InterPro" id="IPR002906">
    <property type="entry name" value="Ribosomal_eS31"/>
</dbReference>
<evidence type="ECO:0000256" key="1">
    <source>
        <dbReference type="ARBA" id="ARBA00022723"/>
    </source>
</evidence>
<proteinExistence type="inferred from homology"/>
<accession>T1C5N4</accession>
<dbReference type="InterPro" id="IPR011332">
    <property type="entry name" value="Ribosomal_zn-bd"/>
</dbReference>
<dbReference type="AlphaFoldDB" id="T1C5N4"/>
<dbReference type="GO" id="GO:0006412">
    <property type="term" value="P:translation"/>
    <property type="evidence" value="ECO:0007669"/>
    <property type="project" value="InterPro"/>
</dbReference>
<evidence type="ECO:0000256" key="4">
    <source>
        <dbReference type="ARBA" id="ARBA00022980"/>
    </source>
</evidence>
<evidence type="ECO:0000256" key="5">
    <source>
        <dbReference type="ARBA" id="ARBA00023274"/>
    </source>
</evidence>
<dbReference type="EMBL" id="AUZY01000814">
    <property type="protein sequence ID" value="EQD77327.1"/>
    <property type="molecule type" value="Genomic_DNA"/>
</dbReference>
<evidence type="ECO:0000259" key="7">
    <source>
        <dbReference type="SMART" id="SM01402"/>
    </source>
</evidence>
<keyword evidence="1" id="KW-0479">Metal-binding</keyword>
<dbReference type="GO" id="GO:0008270">
    <property type="term" value="F:zinc ion binding"/>
    <property type="evidence" value="ECO:0007669"/>
    <property type="project" value="UniProtKB-KW"/>
</dbReference>
<dbReference type="GO" id="GO:1990904">
    <property type="term" value="C:ribonucleoprotein complex"/>
    <property type="evidence" value="ECO:0007669"/>
    <property type="project" value="UniProtKB-KW"/>
</dbReference>
<sequence>MAKARVGLYQTKGDTLTRTHQFCPKCGPGIFLAEHGNRRSCGKCGYSEAKVTGANAPKGKPAKPGA</sequence>
<dbReference type="Pfam" id="PF01599">
    <property type="entry name" value="Ribosomal_S27"/>
    <property type="match status" value="1"/>
</dbReference>
<keyword evidence="2" id="KW-0863">Zinc-finger</keyword>
<dbReference type="GO" id="GO:0003735">
    <property type="term" value="F:structural constituent of ribosome"/>
    <property type="evidence" value="ECO:0007669"/>
    <property type="project" value="InterPro"/>
</dbReference>
<gene>
    <name evidence="8" type="ORF">B1B_01119</name>
</gene>
<keyword evidence="4 8" id="KW-0689">Ribosomal protein</keyword>
<dbReference type="Gene3D" id="6.20.50.180">
    <property type="match status" value="1"/>
</dbReference>
<reference evidence="8" key="1">
    <citation type="submission" date="2013-08" db="EMBL/GenBank/DDBJ databases">
        <authorList>
            <person name="Mendez C."/>
            <person name="Richter M."/>
            <person name="Ferrer M."/>
            <person name="Sanchez J."/>
        </authorList>
    </citation>
    <scope>NUCLEOTIDE SEQUENCE</scope>
</reference>
<reference evidence="8" key="2">
    <citation type="journal article" date="2014" name="ISME J.">
        <title>Microbial stratification in low pH oxic and suboxic macroscopic growths along an acid mine drainage.</title>
        <authorList>
            <person name="Mendez-Garcia C."/>
            <person name="Mesa V."/>
            <person name="Sprenger R.R."/>
            <person name="Richter M."/>
            <person name="Diez M.S."/>
            <person name="Solano J."/>
            <person name="Bargiela R."/>
            <person name="Golyshina O.V."/>
            <person name="Manteca A."/>
            <person name="Ramos J.L."/>
            <person name="Gallego J.R."/>
            <person name="Llorente I."/>
            <person name="Martins Dos Santos V.A."/>
            <person name="Jensen O.N."/>
            <person name="Pelaez A.I."/>
            <person name="Sanchez J."/>
            <person name="Ferrer M."/>
        </authorList>
    </citation>
    <scope>NUCLEOTIDE SEQUENCE</scope>
</reference>
<evidence type="ECO:0000313" key="8">
    <source>
        <dbReference type="EMBL" id="EQD77327.1"/>
    </source>
</evidence>
<keyword evidence="3" id="KW-0862">Zinc</keyword>
<dbReference type="NCBIfam" id="NF001669">
    <property type="entry name" value="PRK00432.1"/>
    <property type="match status" value="1"/>
</dbReference>
<dbReference type="HAMAP" id="MF_00777">
    <property type="entry name" value="Ribosomal_eS31"/>
    <property type="match status" value="1"/>
</dbReference>
<evidence type="ECO:0000256" key="2">
    <source>
        <dbReference type="ARBA" id="ARBA00022771"/>
    </source>
</evidence>
<name>T1C5N4_9ZZZZ</name>
<keyword evidence="5" id="KW-0687">Ribonucleoprotein</keyword>
<dbReference type="GO" id="GO:0005840">
    <property type="term" value="C:ribosome"/>
    <property type="evidence" value="ECO:0007669"/>
    <property type="project" value="UniProtKB-KW"/>
</dbReference>
<protein>
    <recommendedName>
        <fullName evidence="6">30S ribosomal protein S27ae</fullName>
    </recommendedName>
</protein>
<dbReference type="SMART" id="SM01402">
    <property type="entry name" value="Ribosomal_S27"/>
    <property type="match status" value="1"/>
</dbReference>
<organism evidence="8">
    <name type="scientific">mine drainage metagenome</name>
    <dbReference type="NCBI Taxonomy" id="410659"/>
    <lineage>
        <taxon>unclassified sequences</taxon>
        <taxon>metagenomes</taxon>
        <taxon>ecological metagenomes</taxon>
    </lineage>
</organism>
<dbReference type="InterPro" id="IPR022845">
    <property type="entry name" value="Ribosomal_eS31_arc"/>
</dbReference>